<dbReference type="Proteomes" id="UP000185469">
    <property type="component" value="Chromosome"/>
</dbReference>
<name>A0A1L7CXB0_9CORY</name>
<evidence type="ECO:0000313" key="2">
    <source>
        <dbReference type="Proteomes" id="UP000185469"/>
    </source>
</evidence>
<accession>A0A1L7CXB0</accession>
<reference evidence="1 2" key="1">
    <citation type="submission" date="2014-08" db="EMBL/GenBank/DDBJ databases">
        <title>Complete genome sequence of Corynebacterium sphenisci CECT 5990(T) (=DSM 44792(T)), isolated from healthy wild penguins.</title>
        <authorList>
            <person name="Ruckert C."/>
            <person name="Albersmeier A."/>
            <person name="Winkler A."/>
            <person name="Kalinowski J."/>
        </authorList>
    </citation>
    <scope>NUCLEOTIDE SEQUENCE [LARGE SCALE GENOMIC DNA]</scope>
    <source>
        <strain evidence="1 2">DSM 44792</strain>
    </source>
</reference>
<dbReference type="KEGG" id="csph:CSPHI_04950"/>
<keyword evidence="2" id="KW-1185">Reference proteome</keyword>
<dbReference type="RefSeq" id="WP_075691745.1">
    <property type="nucleotide sequence ID" value="NZ_CP009248.1"/>
</dbReference>
<organism evidence="1 2">
    <name type="scientific">Corynebacterium sphenisci DSM 44792</name>
    <dbReference type="NCBI Taxonomy" id="1437874"/>
    <lineage>
        <taxon>Bacteria</taxon>
        <taxon>Bacillati</taxon>
        <taxon>Actinomycetota</taxon>
        <taxon>Actinomycetes</taxon>
        <taxon>Mycobacteriales</taxon>
        <taxon>Corynebacteriaceae</taxon>
        <taxon>Corynebacterium</taxon>
    </lineage>
</organism>
<protein>
    <submittedName>
        <fullName evidence="1">Uncharacterized protein</fullName>
    </submittedName>
</protein>
<dbReference type="EMBL" id="CP009248">
    <property type="protein sequence ID" value="APT90493.1"/>
    <property type="molecule type" value="Genomic_DNA"/>
</dbReference>
<dbReference type="STRING" id="1437874.CSPHI_04950"/>
<sequence length="70" mass="7573">MTQDGLFPAPTRVRARDLTPGMRLKHPSGRPWVVEAVLPVAGAVLFSARLGRGGTIASRYADDWLDLDLG</sequence>
<gene>
    <name evidence="1" type="ORF">CSPHI_04950</name>
</gene>
<proteinExistence type="predicted"/>
<evidence type="ECO:0000313" key="1">
    <source>
        <dbReference type="EMBL" id="APT90493.1"/>
    </source>
</evidence>
<dbReference type="AlphaFoldDB" id="A0A1L7CXB0"/>